<evidence type="ECO:0000256" key="1">
    <source>
        <dbReference type="ARBA" id="ARBA00001968"/>
    </source>
</evidence>
<keyword evidence="6" id="KW-0378">Hydrolase</keyword>
<protein>
    <submittedName>
        <fullName evidence="9">Protein ALP1-like</fullName>
    </submittedName>
</protein>
<evidence type="ECO:0000313" key="10">
    <source>
        <dbReference type="Proteomes" id="UP000634136"/>
    </source>
</evidence>
<dbReference type="Pfam" id="PF13359">
    <property type="entry name" value="DDE_Tnp_4"/>
    <property type="match status" value="1"/>
</dbReference>
<keyword evidence="10" id="KW-1185">Reference proteome</keyword>
<dbReference type="Proteomes" id="UP000634136">
    <property type="component" value="Unassembled WGS sequence"/>
</dbReference>
<dbReference type="OrthoDB" id="2668416at2759"/>
<comment type="cofactor">
    <cofactor evidence="1">
        <name>a divalent metal cation</name>
        <dbReference type="ChEBI" id="CHEBI:60240"/>
    </cofactor>
</comment>
<organism evidence="9 10">
    <name type="scientific">Senna tora</name>
    <dbReference type="NCBI Taxonomy" id="362788"/>
    <lineage>
        <taxon>Eukaryota</taxon>
        <taxon>Viridiplantae</taxon>
        <taxon>Streptophyta</taxon>
        <taxon>Embryophyta</taxon>
        <taxon>Tracheophyta</taxon>
        <taxon>Spermatophyta</taxon>
        <taxon>Magnoliopsida</taxon>
        <taxon>eudicotyledons</taxon>
        <taxon>Gunneridae</taxon>
        <taxon>Pentapetalae</taxon>
        <taxon>rosids</taxon>
        <taxon>fabids</taxon>
        <taxon>Fabales</taxon>
        <taxon>Fabaceae</taxon>
        <taxon>Caesalpinioideae</taxon>
        <taxon>Cassia clade</taxon>
        <taxon>Senna</taxon>
    </lineage>
</organism>
<reference evidence="9" key="1">
    <citation type="submission" date="2020-09" db="EMBL/GenBank/DDBJ databases">
        <title>Genome-Enabled Discovery of Anthraquinone Biosynthesis in Senna tora.</title>
        <authorList>
            <person name="Kang S.-H."/>
            <person name="Pandey R.P."/>
            <person name="Lee C.-M."/>
            <person name="Sim J.-S."/>
            <person name="Jeong J.-T."/>
            <person name="Choi B.-S."/>
            <person name="Jung M."/>
            <person name="Ginzburg D."/>
            <person name="Zhao K."/>
            <person name="Won S.Y."/>
            <person name="Oh T.-J."/>
            <person name="Yu Y."/>
            <person name="Kim N.-H."/>
            <person name="Lee O.R."/>
            <person name="Lee T.-H."/>
            <person name="Bashyal P."/>
            <person name="Kim T.-S."/>
            <person name="Lee W.-H."/>
            <person name="Kawkins C."/>
            <person name="Kim C.-K."/>
            <person name="Kim J.S."/>
            <person name="Ahn B.O."/>
            <person name="Rhee S.Y."/>
            <person name="Sohng J.K."/>
        </authorList>
    </citation>
    <scope>NUCLEOTIDE SEQUENCE</scope>
    <source>
        <tissue evidence="9">Leaf</tissue>
    </source>
</reference>
<dbReference type="GO" id="GO:0005634">
    <property type="term" value="C:nucleus"/>
    <property type="evidence" value="ECO:0007669"/>
    <property type="project" value="UniProtKB-SubCell"/>
</dbReference>
<evidence type="ECO:0000256" key="6">
    <source>
        <dbReference type="ARBA" id="ARBA00022801"/>
    </source>
</evidence>
<evidence type="ECO:0000256" key="3">
    <source>
        <dbReference type="ARBA" id="ARBA00006958"/>
    </source>
</evidence>
<dbReference type="InterPro" id="IPR027806">
    <property type="entry name" value="HARBI1_dom"/>
</dbReference>
<feature type="domain" description="DDE Tnp4" evidence="8">
    <location>
        <begin position="245"/>
        <end position="391"/>
    </location>
</feature>
<dbReference type="EMBL" id="JAAIUW010000009">
    <property type="protein sequence ID" value="KAF7817364.1"/>
    <property type="molecule type" value="Genomic_DNA"/>
</dbReference>
<dbReference type="AlphaFoldDB" id="A0A834THA1"/>
<dbReference type="PANTHER" id="PTHR22930">
    <property type="match status" value="1"/>
</dbReference>
<evidence type="ECO:0000259" key="8">
    <source>
        <dbReference type="Pfam" id="PF13359"/>
    </source>
</evidence>
<name>A0A834THA1_9FABA</name>
<dbReference type="GO" id="GO:0004518">
    <property type="term" value="F:nuclease activity"/>
    <property type="evidence" value="ECO:0007669"/>
    <property type="project" value="UniProtKB-KW"/>
</dbReference>
<evidence type="ECO:0000256" key="4">
    <source>
        <dbReference type="ARBA" id="ARBA00022722"/>
    </source>
</evidence>
<accession>A0A834THA1</accession>
<dbReference type="InterPro" id="IPR045249">
    <property type="entry name" value="HARBI1-like"/>
</dbReference>
<proteinExistence type="inferred from homology"/>
<evidence type="ECO:0000256" key="7">
    <source>
        <dbReference type="ARBA" id="ARBA00023242"/>
    </source>
</evidence>
<comment type="similarity">
    <text evidence="3">Belongs to the HARBI1 family.</text>
</comment>
<keyword evidence="4" id="KW-0540">Nuclease</keyword>
<keyword evidence="7" id="KW-0539">Nucleus</keyword>
<evidence type="ECO:0000256" key="5">
    <source>
        <dbReference type="ARBA" id="ARBA00022723"/>
    </source>
</evidence>
<dbReference type="GO" id="GO:0016787">
    <property type="term" value="F:hydrolase activity"/>
    <property type="evidence" value="ECO:0007669"/>
    <property type="project" value="UniProtKB-KW"/>
</dbReference>
<evidence type="ECO:0000313" key="9">
    <source>
        <dbReference type="EMBL" id="KAF7817364.1"/>
    </source>
</evidence>
<evidence type="ECO:0000256" key="2">
    <source>
        <dbReference type="ARBA" id="ARBA00004123"/>
    </source>
</evidence>
<dbReference type="PANTHER" id="PTHR22930:SF244">
    <property type="entry name" value="OS05G0593000 PROTEIN"/>
    <property type="match status" value="1"/>
</dbReference>
<gene>
    <name evidence="9" type="ORF">G2W53_031333</name>
</gene>
<dbReference type="GO" id="GO:0046872">
    <property type="term" value="F:metal ion binding"/>
    <property type="evidence" value="ECO:0007669"/>
    <property type="project" value="UniProtKB-KW"/>
</dbReference>
<keyword evidence="5" id="KW-0479">Metal-binding</keyword>
<comment type="caution">
    <text evidence="9">The sequence shown here is derived from an EMBL/GenBank/DDBJ whole genome shotgun (WGS) entry which is preliminary data.</text>
</comment>
<sequence length="422" mass="47622">MLLPTTASRSFFRVFSELRFHHKLREGNRCADALARYAINSRCGLTVFEKIRMNGGGKIQEKEGDDDGIIRMWEQELGLVDELEREEGINIEEEQVESNADAEELLSKQDSEWWDDPNFPEAEFKKAFRMGKATFNMICEHIKPHSARKISVRQRVAACLWRLATGDAFKDVARKFGMTKTTCQNLILEVSNDIIYVLAPRYLQWPDAQAIAIYQSQFQSISGLQGVIGSIRTSHISIVTPNSLTCNNVSDYLNKKLTHRNRKPSYSVIVQGIVDPIGAFLHVSHASPGSMSDEMVFRVSDSPVSTGALSLDLNNCLVGTSGYSLIDFVLVPLTRHNLTQQELAFNDAVQKIQKISKDAFARLKGRWRFLNKLVKSSQLLTYIDASCVLHNICELENEEMDPDLLVIDVEDDDITTQQPGYP</sequence>
<comment type="subcellular location">
    <subcellularLocation>
        <location evidence="2">Nucleus</location>
    </subcellularLocation>
</comment>